<feature type="domain" description="Aldehyde dehydrogenase" evidence="3">
    <location>
        <begin position="32"/>
        <end position="129"/>
    </location>
</feature>
<dbReference type="Gene3D" id="3.40.605.10">
    <property type="entry name" value="Aldehyde Dehydrogenase, Chain A, domain 1"/>
    <property type="match status" value="1"/>
</dbReference>
<dbReference type="SUPFAM" id="SSF53720">
    <property type="entry name" value="ALDH-like"/>
    <property type="match status" value="1"/>
</dbReference>
<dbReference type="InterPro" id="IPR016161">
    <property type="entry name" value="Ald_DH/histidinol_DH"/>
</dbReference>
<dbReference type="PANTHER" id="PTHR42862:SF1">
    <property type="entry name" value="DELTA-1-PYRROLINE-5-CARBOXYLATE DEHYDROGENASE 2, ISOFORM A-RELATED"/>
    <property type="match status" value="1"/>
</dbReference>
<keyword evidence="2" id="KW-0520">NAD</keyword>
<reference evidence="4" key="1">
    <citation type="submission" date="2020-11" db="EMBL/GenBank/DDBJ databases">
        <authorList>
            <person name="Tran Van P."/>
        </authorList>
    </citation>
    <scope>NUCLEOTIDE SEQUENCE</scope>
</reference>
<name>A0A7R9E9H6_9NEOP</name>
<sequence>MLGLASMFNAKAVKDLSRYQPISVKPEISLNSMRFRGLEGFVAAISPFNFTAIGGNLAYTPALMGNGVVWKPSDTALLSNYVIFKIMIEAGFPPDVVSFVPADGPTFGEAITTSPHLAGINFTGSVPLYHQALLVSIVGYEAGVWAQQLRGGGARRKLNSLQRKILMRLSGAYKTVPTNALCVTLGVWPLDLEVQKRDAGFWLKKGKLDKVIESTNNGVSTKNDIRDTLLREWQADWEESTTDGAASFGRAAPQLVNRGCSLSLDVIGALESWTQAATGGSSGGGYP</sequence>
<organism evidence="4">
    <name type="scientific">Timema monikensis</name>
    <dbReference type="NCBI Taxonomy" id="170555"/>
    <lineage>
        <taxon>Eukaryota</taxon>
        <taxon>Metazoa</taxon>
        <taxon>Ecdysozoa</taxon>
        <taxon>Arthropoda</taxon>
        <taxon>Hexapoda</taxon>
        <taxon>Insecta</taxon>
        <taxon>Pterygota</taxon>
        <taxon>Neoptera</taxon>
        <taxon>Polyneoptera</taxon>
        <taxon>Phasmatodea</taxon>
        <taxon>Timematodea</taxon>
        <taxon>Timematoidea</taxon>
        <taxon>Timematidae</taxon>
        <taxon>Timema</taxon>
    </lineage>
</organism>
<evidence type="ECO:0000256" key="2">
    <source>
        <dbReference type="ARBA" id="ARBA00023027"/>
    </source>
</evidence>
<evidence type="ECO:0000313" key="4">
    <source>
        <dbReference type="EMBL" id="CAD7429587.1"/>
    </source>
</evidence>
<gene>
    <name evidence="4" type="ORF">TMSB3V08_LOCUS6364</name>
</gene>
<dbReference type="Pfam" id="PF00171">
    <property type="entry name" value="Aldedh"/>
    <property type="match status" value="1"/>
</dbReference>
<dbReference type="InterPro" id="IPR016162">
    <property type="entry name" value="Ald_DH_N"/>
</dbReference>
<dbReference type="InterPro" id="IPR015590">
    <property type="entry name" value="Aldehyde_DH_dom"/>
</dbReference>
<proteinExistence type="predicted"/>
<dbReference type="EMBL" id="OB794133">
    <property type="protein sequence ID" value="CAD7429587.1"/>
    <property type="molecule type" value="Genomic_DNA"/>
</dbReference>
<evidence type="ECO:0000256" key="1">
    <source>
        <dbReference type="ARBA" id="ARBA00023002"/>
    </source>
</evidence>
<protein>
    <recommendedName>
        <fullName evidence="3">Aldehyde dehydrogenase domain-containing protein</fullName>
    </recommendedName>
</protein>
<dbReference type="InterPro" id="IPR050485">
    <property type="entry name" value="Proline_metab_enzyme"/>
</dbReference>
<dbReference type="AlphaFoldDB" id="A0A7R9E9H6"/>
<evidence type="ECO:0000259" key="3">
    <source>
        <dbReference type="Pfam" id="PF00171"/>
    </source>
</evidence>
<keyword evidence="1" id="KW-0560">Oxidoreductase</keyword>
<dbReference type="GO" id="GO:0005759">
    <property type="term" value="C:mitochondrial matrix"/>
    <property type="evidence" value="ECO:0007669"/>
    <property type="project" value="TreeGrafter"/>
</dbReference>
<dbReference type="GO" id="GO:0010133">
    <property type="term" value="P:L-proline catabolic process to L-glutamate"/>
    <property type="evidence" value="ECO:0007669"/>
    <property type="project" value="TreeGrafter"/>
</dbReference>
<dbReference type="GO" id="GO:0003842">
    <property type="term" value="F:L-glutamate gamma-semialdehyde dehydrogenase activity"/>
    <property type="evidence" value="ECO:0007669"/>
    <property type="project" value="TreeGrafter"/>
</dbReference>
<accession>A0A7R9E9H6</accession>
<dbReference type="PANTHER" id="PTHR42862">
    <property type="entry name" value="DELTA-1-PYRROLINE-5-CARBOXYLATE DEHYDROGENASE 1, ISOFORM A-RELATED"/>
    <property type="match status" value="1"/>
</dbReference>